<feature type="compositionally biased region" description="Low complexity" evidence="1">
    <location>
        <begin position="174"/>
        <end position="194"/>
    </location>
</feature>
<keyword evidence="4" id="KW-0723">Serine/threonine-protein kinase</keyword>
<feature type="region of interest" description="Disordered" evidence="1">
    <location>
        <begin position="84"/>
        <end position="138"/>
    </location>
</feature>
<evidence type="ECO:0000256" key="2">
    <source>
        <dbReference type="SAM" id="Phobius"/>
    </source>
</evidence>
<gene>
    <name evidence="4" type="ORF">D2E25_1932</name>
</gene>
<dbReference type="AlphaFoldDB" id="A0A430FDT1"/>
<keyword evidence="2" id="KW-0472">Membrane</keyword>
<keyword evidence="4" id="KW-0808">Transferase</keyword>
<keyword evidence="2" id="KW-1133">Transmembrane helix</keyword>
<dbReference type="OrthoDB" id="4803588at2"/>
<evidence type="ECO:0000256" key="1">
    <source>
        <dbReference type="SAM" id="MobiDB-lite"/>
    </source>
</evidence>
<dbReference type="InterPro" id="IPR025874">
    <property type="entry name" value="DZR"/>
</dbReference>
<feature type="region of interest" description="Disordered" evidence="1">
    <location>
        <begin position="173"/>
        <end position="202"/>
    </location>
</feature>
<sequence>MQCVQCGAPIADGDHFCMKCGAPAPTAPAAPSPAASVTTCPACGNAVTAGMKFCQHCGTPLQAADNAVPIAEQPTQAIPTPVQPVAAPAPQPVTPSPVTPPPAAQPAWGVQTPGTPAPAPVPTPQFGGANGGASSKTGKSKTTVIIAAVIAAVVLVIACIGGWWFLHRDKGGEQQTTSQSATTKSDTSDASKSGADTKTDEECTAAPDAELQSVDHADTTLTATMKFTTNCSSKNAAFEQSDIKISIKDSSGNVIAAAIFDFSKQPLAFKNGDATVKLAFNTRQYWRPYDQIDASGTQTVVQAKQTADGEPAANAGDAIGGANIADSDIERYAQLALSWQLSHDASDAQNFYSTYTTQLSSKKFGLEAEGKTWQYKDIYEQFLQLRIKHPHALMVWSSDWPTYTKGGGVSDYYVILSGESFGTTDDGSAWCSSNGYTSADCLVVDLQ</sequence>
<feature type="compositionally biased region" description="Low complexity" evidence="1">
    <location>
        <begin position="105"/>
        <end position="114"/>
    </location>
</feature>
<feature type="transmembrane region" description="Helical" evidence="2">
    <location>
        <begin position="144"/>
        <end position="166"/>
    </location>
</feature>
<dbReference type="Proteomes" id="UP000287533">
    <property type="component" value="Unassembled WGS sequence"/>
</dbReference>
<name>A0A430FDT1_9BIFI</name>
<evidence type="ECO:0000313" key="4">
    <source>
        <dbReference type="EMBL" id="RSX50996.1"/>
    </source>
</evidence>
<organism evidence="4 5">
    <name type="scientific">Bifidobacterium goeldii</name>
    <dbReference type="NCBI Taxonomy" id="2306975"/>
    <lineage>
        <taxon>Bacteria</taxon>
        <taxon>Bacillati</taxon>
        <taxon>Actinomycetota</taxon>
        <taxon>Actinomycetes</taxon>
        <taxon>Bifidobacteriales</taxon>
        <taxon>Bifidobacteriaceae</taxon>
        <taxon>Bifidobacterium</taxon>
    </lineage>
</organism>
<feature type="compositionally biased region" description="Pro residues" evidence="1">
    <location>
        <begin position="87"/>
        <end position="104"/>
    </location>
</feature>
<evidence type="ECO:0000313" key="5">
    <source>
        <dbReference type="Proteomes" id="UP000287533"/>
    </source>
</evidence>
<evidence type="ECO:0000259" key="3">
    <source>
        <dbReference type="Pfam" id="PF12773"/>
    </source>
</evidence>
<proteinExistence type="predicted"/>
<dbReference type="EMBL" id="QXGL01000010">
    <property type="protein sequence ID" value="RSX50996.1"/>
    <property type="molecule type" value="Genomic_DNA"/>
</dbReference>
<keyword evidence="5" id="KW-1185">Reference proteome</keyword>
<keyword evidence="2" id="KW-0812">Transmembrane</keyword>
<dbReference type="RefSeq" id="WP_125982339.1">
    <property type="nucleotide sequence ID" value="NZ_QXGL01000010.1"/>
</dbReference>
<feature type="domain" description="DZANK-type" evidence="3">
    <location>
        <begin position="3"/>
        <end position="58"/>
    </location>
</feature>
<reference evidence="4 5" key="1">
    <citation type="submission" date="2018-09" db="EMBL/GenBank/DDBJ databases">
        <title>Characterization of the phylogenetic diversity of five novel species belonging to the genus Bifidobacterium.</title>
        <authorList>
            <person name="Lugli G.A."/>
            <person name="Duranti S."/>
            <person name="Milani C."/>
        </authorList>
    </citation>
    <scope>NUCLEOTIDE SEQUENCE [LARGE SCALE GENOMIC DNA]</scope>
    <source>
        <strain evidence="4 5">2034B</strain>
    </source>
</reference>
<comment type="caution">
    <text evidence="4">The sequence shown here is derived from an EMBL/GenBank/DDBJ whole genome shotgun (WGS) entry which is preliminary data.</text>
</comment>
<accession>A0A430FDT1</accession>
<dbReference type="Pfam" id="PF12773">
    <property type="entry name" value="DZR"/>
    <property type="match status" value="1"/>
</dbReference>
<protein>
    <submittedName>
        <fullName evidence="4">Non-specific serine/threonine protein kinase</fullName>
    </submittedName>
</protein>
<keyword evidence="4" id="KW-0418">Kinase</keyword>
<dbReference type="GO" id="GO:0004674">
    <property type="term" value="F:protein serine/threonine kinase activity"/>
    <property type="evidence" value="ECO:0007669"/>
    <property type="project" value="UniProtKB-KW"/>
</dbReference>